<dbReference type="STRING" id="1121448.DGI_1198"/>
<protein>
    <recommendedName>
        <fullName evidence="2">Anti-sigma factor antagonist</fullName>
    </recommendedName>
</protein>
<dbReference type="PROSITE" id="PS50801">
    <property type="entry name" value="STAS"/>
    <property type="match status" value="1"/>
</dbReference>
<reference evidence="4 5" key="1">
    <citation type="journal article" date="2013" name="J. Bacteriol.">
        <title>Roles of HynAB and Ech, the only two hydrogenases found in the model sulfate reducer Desulfovibrio gigas.</title>
        <authorList>
            <person name="Morais-Silva F.O."/>
            <person name="Santos C.I."/>
            <person name="Rodrigues R."/>
            <person name="Pereira I.A."/>
            <person name="Rodrigues-Pousada C."/>
        </authorList>
    </citation>
    <scope>NUCLEOTIDE SEQUENCE [LARGE SCALE GENOMIC DNA]</scope>
    <source>
        <strain evidence="5">ATCC 19364 / DSM 1382 / NCIMB 9332 / VKM B-1759</strain>
    </source>
</reference>
<sequence>MDFAHRMEEGICIVSVSGRLDAATSGTFGTGMMQLIDDGVLKLALDLTTLEYVSSAGLREFLRAAKALKAKGGSMVCCSLKDYVKEIFDMSGFSTIIPVTASLEEGRNTLA</sequence>
<dbReference type="Gene3D" id="3.30.750.24">
    <property type="entry name" value="STAS domain"/>
    <property type="match status" value="1"/>
</dbReference>
<gene>
    <name evidence="4" type="ORF">DGI_1198</name>
</gene>
<accession>T2GA75</accession>
<dbReference type="NCBIfam" id="TIGR00377">
    <property type="entry name" value="ant_ant_sig"/>
    <property type="match status" value="1"/>
</dbReference>
<proteinExistence type="inferred from homology"/>
<evidence type="ECO:0000259" key="3">
    <source>
        <dbReference type="PROSITE" id="PS50801"/>
    </source>
</evidence>
<evidence type="ECO:0000313" key="4">
    <source>
        <dbReference type="EMBL" id="AGW13054.1"/>
    </source>
</evidence>
<dbReference type="PANTHER" id="PTHR33495">
    <property type="entry name" value="ANTI-SIGMA FACTOR ANTAGONIST TM_1081-RELATED-RELATED"/>
    <property type="match status" value="1"/>
</dbReference>
<dbReference type="Proteomes" id="UP000016587">
    <property type="component" value="Chromosome"/>
</dbReference>
<dbReference type="Pfam" id="PF01740">
    <property type="entry name" value="STAS"/>
    <property type="match status" value="1"/>
</dbReference>
<dbReference type="SUPFAM" id="SSF52091">
    <property type="entry name" value="SpoIIaa-like"/>
    <property type="match status" value="1"/>
</dbReference>
<dbReference type="eggNOG" id="COG1366">
    <property type="taxonomic scope" value="Bacteria"/>
</dbReference>
<dbReference type="InterPro" id="IPR003658">
    <property type="entry name" value="Anti-sigma_ant"/>
</dbReference>
<evidence type="ECO:0000256" key="1">
    <source>
        <dbReference type="ARBA" id="ARBA00009013"/>
    </source>
</evidence>
<keyword evidence="5" id="KW-1185">Reference proteome</keyword>
<evidence type="ECO:0000313" key="5">
    <source>
        <dbReference type="Proteomes" id="UP000016587"/>
    </source>
</evidence>
<dbReference type="InterPro" id="IPR002645">
    <property type="entry name" value="STAS_dom"/>
</dbReference>
<reference evidence="5" key="2">
    <citation type="submission" date="2013-07" db="EMBL/GenBank/DDBJ databases">
        <authorList>
            <person name="Morais-Silva F.O."/>
            <person name="Rezende A.M."/>
            <person name="Pimentel C."/>
            <person name="Resende D.M."/>
            <person name="Santos C.I."/>
            <person name="Clemente C."/>
            <person name="de Oliveira L.M."/>
            <person name="da Silva S.M."/>
            <person name="Costa D.A."/>
            <person name="Varela-Raposo A."/>
            <person name="Horacio E.C.A."/>
            <person name="Matos M."/>
            <person name="Flores O."/>
            <person name="Ruiz J.C."/>
            <person name="Rodrigues-Pousada C."/>
        </authorList>
    </citation>
    <scope>NUCLEOTIDE SEQUENCE [LARGE SCALE GENOMIC DNA]</scope>
    <source>
        <strain evidence="5">ATCC 19364 / DSM 1382 / NCIMB 9332 / VKM B-1759</strain>
    </source>
</reference>
<dbReference type="CDD" id="cd07043">
    <property type="entry name" value="STAS_anti-anti-sigma_factors"/>
    <property type="match status" value="1"/>
</dbReference>
<dbReference type="RefSeq" id="WP_021759834.1">
    <property type="nucleotide sequence ID" value="NC_022444.1"/>
</dbReference>
<dbReference type="GO" id="GO:0043856">
    <property type="term" value="F:anti-sigma factor antagonist activity"/>
    <property type="evidence" value="ECO:0007669"/>
    <property type="project" value="InterPro"/>
</dbReference>
<dbReference type="EMBL" id="CP006585">
    <property type="protein sequence ID" value="AGW13054.1"/>
    <property type="molecule type" value="Genomic_DNA"/>
</dbReference>
<dbReference type="AlphaFoldDB" id="T2GA75"/>
<feature type="domain" description="STAS" evidence="3">
    <location>
        <begin position="1"/>
        <end position="110"/>
    </location>
</feature>
<comment type="similarity">
    <text evidence="1 2">Belongs to the anti-sigma-factor antagonist family.</text>
</comment>
<dbReference type="OrthoDB" id="280847at2"/>
<evidence type="ECO:0000256" key="2">
    <source>
        <dbReference type="RuleBase" id="RU003749"/>
    </source>
</evidence>
<dbReference type="PATRIC" id="fig|1121448.10.peg.1190"/>
<name>T2GA75_MEGG1</name>
<dbReference type="HOGENOM" id="CLU_115403_9_2_7"/>
<dbReference type="KEGG" id="dgg:DGI_1198"/>
<dbReference type="InterPro" id="IPR036513">
    <property type="entry name" value="STAS_dom_sf"/>
</dbReference>
<organism evidence="4 5">
    <name type="scientific">Megalodesulfovibrio gigas (strain ATCC 19364 / DSM 1382 / NCIMB 9332 / VKM B-1759)</name>
    <name type="common">Desulfovibrio gigas</name>
    <dbReference type="NCBI Taxonomy" id="1121448"/>
    <lineage>
        <taxon>Bacteria</taxon>
        <taxon>Pseudomonadati</taxon>
        <taxon>Thermodesulfobacteriota</taxon>
        <taxon>Desulfovibrionia</taxon>
        <taxon>Desulfovibrionales</taxon>
        <taxon>Desulfovibrionaceae</taxon>
        <taxon>Megalodesulfovibrio</taxon>
    </lineage>
</organism>